<dbReference type="WBParaSite" id="PSAMB.scaffold3481size18095.g21601.t1">
    <property type="protein sequence ID" value="PSAMB.scaffold3481size18095.g21601.t1"/>
    <property type="gene ID" value="PSAMB.scaffold3481size18095.g21601"/>
</dbReference>
<keyword evidence="1" id="KW-0479">Metal-binding</keyword>
<name>A0A914W7V9_9BILA</name>
<keyword evidence="3" id="KW-0862">Zinc</keyword>
<feature type="domain" description="NR LBD" evidence="9">
    <location>
        <begin position="290"/>
        <end position="490"/>
    </location>
</feature>
<dbReference type="Pfam" id="PF00104">
    <property type="entry name" value="Hormone_recep"/>
    <property type="match status" value="1"/>
</dbReference>
<dbReference type="SMART" id="SM00430">
    <property type="entry name" value="HOLI"/>
    <property type="match status" value="1"/>
</dbReference>
<evidence type="ECO:0000256" key="2">
    <source>
        <dbReference type="ARBA" id="ARBA00022771"/>
    </source>
</evidence>
<evidence type="ECO:0000256" key="6">
    <source>
        <dbReference type="ARBA" id="ARBA00023163"/>
    </source>
</evidence>
<feature type="compositionally biased region" description="Polar residues" evidence="8">
    <location>
        <begin position="256"/>
        <end position="269"/>
    </location>
</feature>
<dbReference type="GO" id="GO:0000122">
    <property type="term" value="P:negative regulation of transcription by RNA polymerase II"/>
    <property type="evidence" value="ECO:0007669"/>
    <property type="project" value="TreeGrafter"/>
</dbReference>
<dbReference type="SUPFAM" id="SSF48508">
    <property type="entry name" value="Nuclear receptor ligand-binding domain"/>
    <property type="match status" value="1"/>
</dbReference>
<keyword evidence="7" id="KW-0675">Receptor</keyword>
<sequence>MLWSELPRQCGFDCIAAFGRDQWSAQLMVSAANVLLERAASRQQTSLPGSSHRSIVGGRGHLLVVEGERVVFDLGTVGLMTAPLSGDEPRAICVHLPARGQTVTARADRSPPLTQQSAKLLFGHRSSVSTMASSMSHLLPLMQHVVGGGAPPPSFDQLSATCGLSSSLAANGFCWREQCPALPGTCPRQHINFFPSSMSLPPIPVSSMSVMNPSESLMSSNVDWRQTLRSSIESRQHKMAKFDVDIERTSDHDSGNESGHSPATNSSHPSHSPSAMTTASASSSSDNDDTLTHSPSTVTNAFQPEQSLLDSLRTDLRPEGLAQIARFAHKVPGFSQLPPADQTLLINSTSVPIVLLRAAFAYGHNEVAVDGEPLVAGQSRAETLAIVRKLRASLCSDGVFNEEIAVLSAICIFRPDCPGLSDSAAVERAQETLLEALQMQVHMRGANHVTLPRMLMKLSELLAVTMRDEGQTAAPFPKLSFPSSNPGVAL</sequence>
<evidence type="ECO:0000256" key="8">
    <source>
        <dbReference type="SAM" id="MobiDB-lite"/>
    </source>
</evidence>
<dbReference type="InterPro" id="IPR001723">
    <property type="entry name" value="Nuclear_hrmn_rcpt"/>
</dbReference>
<evidence type="ECO:0000313" key="11">
    <source>
        <dbReference type="WBParaSite" id="PSAMB.scaffold3481size18095.g21601.t1"/>
    </source>
</evidence>
<dbReference type="AlphaFoldDB" id="A0A914W7V9"/>
<evidence type="ECO:0000256" key="1">
    <source>
        <dbReference type="ARBA" id="ARBA00022723"/>
    </source>
</evidence>
<dbReference type="GO" id="GO:0030154">
    <property type="term" value="P:cell differentiation"/>
    <property type="evidence" value="ECO:0007669"/>
    <property type="project" value="TreeGrafter"/>
</dbReference>
<keyword evidence="6" id="KW-0804">Transcription</keyword>
<protein>
    <submittedName>
        <fullName evidence="11">NR LBD domain-containing protein</fullName>
    </submittedName>
</protein>
<keyword evidence="10" id="KW-1185">Reference proteome</keyword>
<proteinExistence type="predicted"/>
<dbReference type="InterPro" id="IPR035500">
    <property type="entry name" value="NHR-like_dom_sf"/>
</dbReference>
<reference evidence="11" key="1">
    <citation type="submission" date="2022-11" db="UniProtKB">
        <authorList>
            <consortium name="WormBaseParasite"/>
        </authorList>
    </citation>
    <scope>IDENTIFICATION</scope>
</reference>
<dbReference type="PANTHER" id="PTHR24082">
    <property type="entry name" value="NUCLEAR HORMONE RECEPTOR"/>
    <property type="match status" value="1"/>
</dbReference>
<keyword evidence="4" id="KW-0805">Transcription regulation</keyword>
<evidence type="ECO:0000256" key="5">
    <source>
        <dbReference type="ARBA" id="ARBA00023125"/>
    </source>
</evidence>
<evidence type="ECO:0000256" key="3">
    <source>
        <dbReference type="ARBA" id="ARBA00022833"/>
    </source>
</evidence>
<feature type="compositionally biased region" description="Low complexity" evidence="8">
    <location>
        <begin position="270"/>
        <end position="285"/>
    </location>
</feature>
<dbReference type="GO" id="GO:0045944">
    <property type="term" value="P:positive regulation of transcription by RNA polymerase II"/>
    <property type="evidence" value="ECO:0007669"/>
    <property type="project" value="TreeGrafter"/>
</dbReference>
<dbReference type="Proteomes" id="UP000887566">
    <property type="component" value="Unplaced"/>
</dbReference>
<dbReference type="GO" id="GO:0000978">
    <property type="term" value="F:RNA polymerase II cis-regulatory region sequence-specific DNA binding"/>
    <property type="evidence" value="ECO:0007669"/>
    <property type="project" value="TreeGrafter"/>
</dbReference>
<feature type="region of interest" description="Disordered" evidence="8">
    <location>
        <begin position="248"/>
        <end position="304"/>
    </location>
</feature>
<dbReference type="PANTHER" id="PTHR24082:SF283">
    <property type="entry name" value="NUCLEAR HORMONE RECEPTOR HR96"/>
    <property type="match status" value="1"/>
</dbReference>
<evidence type="ECO:0000256" key="7">
    <source>
        <dbReference type="ARBA" id="ARBA00023170"/>
    </source>
</evidence>
<dbReference type="GO" id="GO:0004879">
    <property type="term" value="F:nuclear receptor activity"/>
    <property type="evidence" value="ECO:0007669"/>
    <property type="project" value="TreeGrafter"/>
</dbReference>
<dbReference type="InterPro" id="IPR050234">
    <property type="entry name" value="Nuclear_hormone_rcpt_NR1"/>
</dbReference>
<evidence type="ECO:0000313" key="10">
    <source>
        <dbReference type="Proteomes" id="UP000887566"/>
    </source>
</evidence>
<organism evidence="10 11">
    <name type="scientific">Plectus sambesii</name>
    <dbReference type="NCBI Taxonomy" id="2011161"/>
    <lineage>
        <taxon>Eukaryota</taxon>
        <taxon>Metazoa</taxon>
        <taxon>Ecdysozoa</taxon>
        <taxon>Nematoda</taxon>
        <taxon>Chromadorea</taxon>
        <taxon>Plectida</taxon>
        <taxon>Plectina</taxon>
        <taxon>Plectoidea</taxon>
        <taxon>Plectidae</taxon>
        <taxon>Plectus</taxon>
    </lineage>
</organism>
<dbReference type="GO" id="GO:0008270">
    <property type="term" value="F:zinc ion binding"/>
    <property type="evidence" value="ECO:0007669"/>
    <property type="project" value="UniProtKB-KW"/>
</dbReference>
<keyword evidence="5" id="KW-0238">DNA-binding</keyword>
<evidence type="ECO:0000259" key="9">
    <source>
        <dbReference type="PROSITE" id="PS51843"/>
    </source>
</evidence>
<dbReference type="PROSITE" id="PS51843">
    <property type="entry name" value="NR_LBD"/>
    <property type="match status" value="1"/>
</dbReference>
<feature type="compositionally biased region" description="Polar residues" evidence="8">
    <location>
        <begin position="295"/>
        <end position="304"/>
    </location>
</feature>
<dbReference type="InterPro" id="IPR000536">
    <property type="entry name" value="Nucl_hrmn_rcpt_lig-bd"/>
</dbReference>
<keyword evidence="2" id="KW-0863">Zinc-finger</keyword>
<dbReference type="PRINTS" id="PR00398">
    <property type="entry name" value="STRDHORMONER"/>
</dbReference>
<evidence type="ECO:0000256" key="4">
    <source>
        <dbReference type="ARBA" id="ARBA00023015"/>
    </source>
</evidence>
<dbReference type="Gene3D" id="1.10.565.10">
    <property type="entry name" value="Retinoid X Receptor"/>
    <property type="match status" value="1"/>
</dbReference>
<accession>A0A914W7V9</accession>